<dbReference type="PROSITE" id="PS00211">
    <property type="entry name" value="ABC_TRANSPORTER_1"/>
    <property type="match status" value="1"/>
</dbReference>
<dbReference type="EMBL" id="CP031320">
    <property type="protein sequence ID" value="AXK33653.1"/>
    <property type="molecule type" value="Genomic_DNA"/>
</dbReference>
<dbReference type="SUPFAM" id="SSF52540">
    <property type="entry name" value="P-loop containing nucleoside triphosphate hydrolases"/>
    <property type="match status" value="1"/>
</dbReference>
<comment type="subcellular location">
    <subcellularLocation>
        <location evidence="1">Cell membrane</location>
        <topology evidence="1">Peripheral membrane protein</topology>
        <orientation evidence="1">Cytoplasmic side</orientation>
    </subcellularLocation>
</comment>
<dbReference type="SMART" id="SM00382">
    <property type="entry name" value="AAA"/>
    <property type="match status" value="1"/>
</dbReference>
<evidence type="ECO:0000313" key="11">
    <source>
        <dbReference type="EMBL" id="AXK33653.1"/>
    </source>
</evidence>
<dbReference type="PANTHER" id="PTHR42711">
    <property type="entry name" value="ABC TRANSPORTER ATP-BINDING PROTEIN"/>
    <property type="match status" value="1"/>
</dbReference>
<evidence type="ECO:0000256" key="6">
    <source>
        <dbReference type="ARBA" id="ARBA00022967"/>
    </source>
</evidence>
<dbReference type="InterPro" id="IPR027417">
    <property type="entry name" value="P-loop_NTPase"/>
</dbReference>
<dbReference type="InterPro" id="IPR005894">
    <property type="entry name" value="DrrA"/>
</dbReference>
<keyword evidence="7" id="KW-0472">Membrane</keyword>
<proteinExistence type="inferred from homology"/>
<evidence type="ECO:0000256" key="2">
    <source>
        <dbReference type="ARBA" id="ARBA00022448"/>
    </source>
</evidence>
<feature type="domain" description="ABC transporter" evidence="10">
    <location>
        <begin position="5"/>
        <end position="235"/>
    </location>
</feature>
<evidence type="ECO:0000256" key="4">
    <source>
        <dbReference type="ARBA" id="ARBA00022741"/>
    </source>
</evidence>
<evidence type="ECO:0000256" key="3">
    <source>
        <dbReference type="ARBA" id="ARBA00022475"/>
    </source>
</evidence>
<keyword evidence="6" id="KW-1278">Translocase</keyword>
<gene>
    <name evidence="11" type="ORF">DVA86_14315</name>
</gene>
<keyword evidence="5 11" id="KW-0067">ATP-binding</keyword>
<dbReference type="PROSITE" id="PS50893">
    <property type="entry name" value="ABC_TRANSPORTER_2"/>
    <property type="match status" value="1"/>
</dbReference>
<dbReference type="InterPro" id="IPR003593">
    <property type="entry name" value="AAA+_ATPase"/>
</dbReference>
<dbReference type="GO" id="GO:0046677">
    <property type="term" value="P:response to antibiotic"/>
    <property type="evidence" value="ECO:0007669"/>
    <property type="project" value="UniProtKB-KW"/>
</dbReference>
<dbReference type="Gene3D" id="3.40.50.300">
    <property type="entry name" value="P-loop containing nucleotide triphosphate hydrolases"/>
    <property type="match status" value="1"/>
</dbReference>
<keyword evidence="8" id="KW-0046">Antibiotic resistance</keyword>
<keyword evidence="2" id="KW-0813">Transport</keyword>
<dbReference type="GO" id="GO:0005886">
    <property type="term" value="C:plasma membrane"/>
    <property type="evidence" value="ECO:0007669"/>
    <property type="project" value="UniProtKB-SubCell"/>
</dbReference>
<keyword evidence="3" id="KW-1003">Cell membrane</keyword>
<evidence type="ECO:0000259" key="10">
    <source>
        <dbReference type="PROSITE" id="PS50893"/>
    </source>
</evidence>
<keyword evidence="4" id="KW-0547">Nucleotide-binding</keyword>
<evidence type="ECO:0000256" key="8">
    <source>
        <dbReference type="ARBA" id="ARBA00023251"/>
    </source>
</evidence>
<dbReference type="RefSeq" id="WP_208878630.1">
    <property type="nucleotide sequence ID" value="NZ_CP031320.1"/>
</dbReference>
<protein>
    <submittedName>
        <fullName evidence="11">ATP-binding cassette domain-containing protein</fullName>
    </submittedName>
</protein>
<dbReference type="InterPro" id="IPR003439">
    <property type="entry name" value="ABC_transporter-like_ATP-bd"/>
</dbReference>
<evidence type="ECO:0000256" key="5">
    <source>
        <dbReference type="ARBA" id="ARBA00022840"/>
    </source>
</evidence>
<dbReference type="GO" id="GO:0016887">
    <property type="term" value="F:ATP hydrolysis activity"/>
    <property type="evidence" value="ECO:0007669"/>
    <property type="project" value="InterPro"/>
</dbReference>
<dbReference type="GO" id="GO:1900753">
    <property type="term" value="P:doxorubicin transport"/>
    <property type="evidence" value="ECO:0007669"/>
    <property type="project" value="InterPro"/>
</dbReference>
<dbReference type="Pfam" id="PF00005">
    <property type="entry name" value="ABC_tran"/>
    <property type="match status" value="1"/>
</dbReference>
<dbReference type="GO" id="GO:0005524">
    <property type="term" value="F:ATP binding"/>
    <property type="evidence" value="ECO:0007669"/>
    <property type="project" value="UniProtKB-KW"/>
</dbReference>
<dbReference type="AlphaFoldDB" id="A0A345XPT7"/>
<name>A0A345XPT7_9ACTN</name>
<dbReference type="InterPro" id="IPR025302">
    <property type="entry name" value="DrrA1/2-like_C"/>
</dbReference>
<dbReference type="InterPro" id="IPR050763">
    <property type="entry name" value="ABC_transporter_ATP-binding"/>
</dbReference>
<accession>A0A345XPT7</accession>
<dbReference type="GO" id="GO:0043215">
    <property type="term" value="P:daunorubicin transport"/>
    <property type="evidence" value="ECO:0007669"/>
    <property type="project" value="InterPro"/>
</dbReference>
<evidence type="ECO:0000313" key="12">
    <source>
        <dbReference type="Proteomes" id="UP000254425"/>
    </source>
</evidence>
<evidence type="ECO:0000256" key="9">
    <source>
        <dbReference type="ARBA" id="ARBA00049985"/>
    </source>
</evidence>
<dbReference type="Proteomes" id="UP000254425">
    <property type="component" value="Chromosome"/>
</dbReference>
<dbReference type="InterPro" id="IPR017871">
    <property type="entry name" value="ABC_transporter-like_CS"/>
</dbReference>
<keyword evidence="12" id="KW-1185">Reference proteome</keyword>
<evidence type="ECO:0000256" key="7">
    <source>
        <dbReference type="ARBA" id="ARBA00023136"/>
    </source>
</evidence>
<dbReference type="KEGG" id="sarm:DVA86_14315"/>
<dbReference type="NCBIfam" id="TIGR01188">
    <property type="entry name" value="drrA"/>
    <property type="match status" value="1"/>
</dbReference>
<organism evidence="11 12">
    <name type="scientific">Streptomyces armeniacus</name>
    <dbReference type="NCBI Taxonomy" id="83291"/>
    <lineage>
        <taxon>Bacteria</taxon>
        <taxon>Bacillati</taxon>
        <taxon>Actinomycetota</taxon>
        <taxon>Actinomycetes</taxon>
        <taxon>Kitasatosporales</taxon>
        <taxon>Streptomycetaceae</taxon>
        <taxon>Streptomyces</taxon>
    </lineage>
</organism>
<comment type="similarity">
    <text evidence="9">Belongs to the ABC transporter superfamily. Drug exporter-1 (DrugE1) (TC 3.A.1.105) family.</text>
</comment>
<reference evidence="11 12" key="1">
    <citation type="submission" date="2018-07" db="EMBL/GenBank/DDBJ databases">
        <title>Draft genome of the type strain Streptomyces armeniacus ATCC 15676.</title>
        <authorList>
            <person name="Labana P."/>
            <person name="Gosse J.T."/>
            <person name="Boddy C.N."/>
        </authorList>
    </citation>
    <scope>NUCLEOTIDE SEQUENCE [LARGE SCALE GENOMIC DNA]</scope>
    <source>
        <strain evidence="11 12">ATCC 15676</strain>
    </source>
</reference>
<dbReference type="PANTHER" id="PTHR42711:SF19">
    <property type="entry name" value="DOXORUBICIN RESISTANCE ATP-BINDING PROTEIN DRRA"/>
    <property type="match status" value="1"/>
</dbReference>
<evidence type="ECO:0000256" key="1">
    <source>
        <dbReference type="ARBA" id="ARBA00004413"/>
    </source>
</evidence>
<sequence>MEIAIQAEGLGKRYGDTQALAGVNLEVQSGTVLGLLGHNGAGKTTTVRILATLLEHDEGHARVAGFDVARDPLEVRRRIGLAGQYAAVDELLTGRENLVMLGKLLKLGKRGAVARTEELLSSFDLEGAADRPVGTYSGGMRRRLDLAASLISAPTVLFLDEPTTGLDPSSRMMLWQMVRQQVAQGVTVLLTTQYLEEADFLANRIVVFGSGRSLAEGTPDELKQKVGGEWLEILLANPQAVPLALSALSRVAMATPMVDDTSRRIQVQLDNRMNAIAASAAALEAIGVEVVEFAMRRPTLDDVFFQLTGAKRGGSTAEEAQ</sequence>
<dbReference type="Pfam" id="PF13732">
    <property type="entry name" value="DrrA1-3_C"/>
    <property type="match status" value="1"/>
</dbReference>